<proteinExistence type="predicted"/>
<name>A0A0A9DQ01_ARUDO</name>
<sequence length="43" mass="4926">MLLIRHMSICLYAIGLYIIFLLFPGMPMYLFTLSVKGSAWMLG</sequence>
<reference evidence="1" key="2">
    <citation type="journal article" date="2015" name="Data Brief">
        <title>Shoot transcriptome of the giant reed, Arundo donax.</title>
        <authorList>
            <person name="Barrero R.A."/>
            <person name="Guerrero F.D."/>
            <person name="Moolhuijzen P."/>
            <person name="Goolsby J.A."/>
            <person name="Tidwell J."/>
            <person name="Bellgard S.E."/>
            <person name="Bellgard M.I."/>
        </authorList>
    </citation>
    <scope>NUCLEOTIDE SEQUENCE</scope>
    <source>
        <tissue evidence="1">Shoot tissue taken approximately 20 cm above the soil surface</tissue>
    </source>
</reference>
<evidence type="ECO:0000313" key="1">
    <source>
        <dbReference type="EMBL" id="JAD90614.1"/>
    </source>
</evidence>
<accession>A0A0A9DQ01</accession>
<dbReference type="EMBL" id="GBRH01207281">
    <property type="protein sequence ID" value="JAD90614.1"/>
    <property type="molecule type" value="Transcribed_RNA"/>
</dbReference>
<dbReference type="AlphaFoldDB" id="A0A0A9DQ01"/>
<organism evidence="1">
    <name type="scientific">Arundo donax</name>
    <name type="common">Giant reed</name>
    <name type="synonym">Donax arundinaceus</name>
    <dbReference type="NCBI Taxonomy" id="35708"/>
    <lineage>
        <taxon>Eukaryota</taxon>
        <taxon>Viridiplantae</taxon>
        <taxon>Streptophyta</taxon>
        <taxon>Embryophyta</taxon>
        <taxon>Tracheophyta</taxon>
        <taxon>Spermatophyta</taxon>
        <taxon>Magnoliopsida</taxon>
        <taxon>Liliopsida</taxon>
        <taxon>Poales</taxon>
        <taxon>Poaceae</taxon>
        <taxon>PACMAD clade</taxon>
        <taxon>Arundinoideae</taxon>
        <taxon>Arundineae</taxon>
        <taxon>Arundo</taxon>
    </lineage>
</organism>
<reference evidence="1" key="1">
    <citation type="submission" date="2014-09" db="EMBL/GenBank/DDBJ databases">
        <authorList>
            <person name="Magalhaes I.L.F."/>
            <person name="Oliveira U."/>
            <person name="Santos F.R."/>
            <person name="Vidigal T.H.D.A."/>
            <person name="Brescovit A.D."/>
            <person name="Santos A.J."/>
        </authorList>
    </citation>
    <scope>NUCLEOTIDE SEQUENCE</scope>
    <source>
        <tissue evidence="1">Shoot tissue taken approximately 20 cm above the soil surface</tissue>
    </source>
</reference>
<protein>
    <submittedName>
        <fullName evidence="1">Uncharacterized protein</fullName>
    </submittedName>
</protein>